<keyword evidence="2" id="KW-0808">Transferase</keyword>
<evidence type="ECO:0000259" key="1">
    <source>
        <dbReference type="PROSITE" id="PS51186"/>
    </source>
</evidence>
<reference evidence="2 3" key="1">
    <citation type="submission" date="2017-10" db="EMBL/GenBank/DDBJ databases">
        <title>Sedimentibacterium mangrovi gen. nov., sp. nov., a novel member of family Phyllobacteriacea isolated from mangrove sediment.</title>
        <authorList>
            <person name="Liao H."/>
            <person name="Tian Y."/>
        </authorList>
    </citation>
    <scope>NUCLEOTIDE SEQUENCE [LARGE SCALE GENOMIC DNA]</scope>
    <source>
        <strain evidence="2 3">X9-2-2</strain>
    </source>
</reference>
<organism evidence="2 3">
    <name type="scientific">Zhengella mangrovi</name>
    <dbReference type="NCBI Taxonomy" id="1982044"/>
    <lineage>
        <taxon>Bacteria</taxon>
        <taxon>Pseudomonadati</taxon>
        <taxon>Pseudomonadota</taxon>
        <taxon>Alphaproteobacteria</taxon>
        <taxon>Hyphomicrobiales</taxon>
        <taxon>Notoacmeibacteraceae</taxon>
        <taxon>Zhengella</taxon>
    </lineage>
</organism>
<dbReference type="Pfam" id="PF00583">
    <property type="entry name" value="Acetyltransf_1"/>
    <property type="match status" value="1"/>
</dbReference>
<dbReference type="Gene3D" id="3.40.630.30">
    <property type="match status" value="1"/>
</dbReference>
<dbReference type="AlphaFoldDB" id="A0A2G1QI54"/>
<gene>
    <name evidence="2" type="ORF">CSC94_22145</name>
</gene>
<sequence>MTVEVRRLDHGEAEARFDALADLRIAVFRAFPYLYDGDAAYERRYLQIYLDSPGAVIVGAFDRDRLVGAATASLLADHFEAFAAPFLKAGLSPGDHFYFGESVLLPAYRGQGVGVRFFEARETAAREQGFPACVFSAVVRPPDHPMRPPGHVPLDDFWRNRGYQRVEGLRTQFSWRDIGDAGETAKSMEYWRKILP</sequence>
<name>A0A2G1QI54_9HYPH</name>
<dbReference type="SUPFAM" id="SSF55729">
    <property type="entry name" value="Acyl-CoA N-acyltransferases (Nat)"/>
    <property type="match status" value="1"/>
</dbReference>
<dbReference type="EMBL" id="PDVP01000021">
    <property type="protein sequence ID" value="PHP64888.1"/>
    <property type="molecule type" value="Genomic_DNA"/>
</dbReference>
<dbReference type="PROSITE" id="PS51186">
    <property type="entry name" value="GNAT"/>
    <property type="match status" value="1"/>
</dbReference>
<evidence type="ECO:0000313" key="3">
    <source>
        <dbReference type="Proteomes" id="UP000221168"/>
    </source>
</evidence>
<dbReference type="RefSeq" id="WP_099308567.1">
    <property type="nucleotide sequence ID" value="NZ_PDVP01000021.1"/>
</dbReference>
<accession>A0A2G1QI54</accession>
<feature type="domain" description="N-acetyltransferase" evidence="1">
    <location>
        <begin position="3"/>
        <end position="193"/>
    </location>
</feature>
<protein>
    <submittedName>
        <fullName evidence="2">GNAT family N-acetyltransferase</fullName>
    </submittedName>
</protein>
<proteinExistence type="predicted"/>
<evidence type="ECO:0000313" key="2">
    <source>
        <dbReference type="EMBL" id="PHP64888.1"/>
    </source>
</evidence>
<dbReference type="GO" id="GO:0016747">
    <property type="term" value="F:acyltransferase activity, transferring groups other than amino-acyl groups"/>
    <property type="evidence" value="ECO:0007669"/>
    <property type="project" value="InterPro"/>
</dbReference>
<dbReference type="CDD" id="cd04301">
    <property type="entry name" value="NAT_SF"/>
    <property type="match status" value="1"/>
</dbReference>
<dbReference type="Proteomes" id="UP000221168">
    <property type="component" value="Unassembled WGS sequence"/>
</dbReference>
<dbReference type="InterPro" id="IPR016181">
    <property type="entry name" value="Acyl_CoA_acyltransferase"/>
</dbReference>
<dbReference type="InterPro" id="IPR000182">
    <property type="entry name" value="GNAT_dom"/>
</dbReference>
<dbReference type="OrthoDB" id="187903at2"/>
<comment type="caution">
    <text evidence="2">The sequence shown here is derived from an EMBL/GenBank/DDBJ whole genome shotgun (WGS) entry which is preliminary data.</text>
</comment>
<keyword evidence="3" id="KW-1185">Reference proteome</keyword>